<dbReference type="InterPro" id="IPR005545">
    <property type="entry name" value="YCII"/>
</dbReference>
<dbReference type="RefSeq" id="WP_289364841.1">
    <property type="nucleotide sequence ID" value="NZ_JAUCBP010000007.1"/>
</dbReference>
<dbReference type="InterPro" id="IPR011008">
    <property type="entry name" value="Dimeric_a/b-barrel"/>
</dbReference>
<evidence type="ECO:0000259" key="2">
    <source>
        <dbReference type="Pfam" id="PF03795"/>
    </source>
</evidence>
<gene>
    <name evidence="3" type="ORF">QTP81_08050</name>
</gene>
<dbReference type="PANTHER" id="PTHR35174">
    <property type="entry name" value="BLL7171 PROTEIN-RELATED"/>
    <property type="match status" value="1"/>
</dbReference>
<feature type="domain" description="YCII-related" evidence="2">
    <location>
        <begin position="16"/>
        <end position="113"/>
    </location>
</feature>
<evidence type="ECO:0000256" key="1">
    <source>
        <dbReference type="ARBA" id="ARBA00007689"/>
    </source>
</evidence>
<evidence type="ECO:0000313" key="4">
    <source>
        <dbReference type="Proteomes" id="UP001234343"/>
    </source>
</evidence>
<accession>A0ABT7SWI1</accession>
<dbReference type="Pfam" id="PF03795">
    <property type="entry name" value="YCII"/>
    <property type="match status" value="1"/>
</dbReference>
<organism evidence="3 4">
    <name type="scientific">Alteromonas arenosi</name>
    <dbReference type="NCBI Taxonomy" id="3055817"/>
    <lineage>
        <taxon>Bacteria</taxon>
        <taxon>Pseudomonadati</taxon>
        <taxon>Pseudomonadota</taxon>
        <taxon>Gammaproteobacteria</taxon>
        <taxon>Alteromonadales</taxon>
        <taxon>Alteromonadaceae</taxon>
        <taxon>Alteromonas/Salinimonas group</taxon>
        <taxon>Alteromonas</taxon>
    </lineage>
</organism>
<reference evidence="3 4" key="1">
    <citation type="submission" date="2023-06" db="EMBL/GenBank/DDBJ databases">
        <title>Alteromonas sp. ASW11-36 isolated from intertidal sand.</title>
        <authorList>
            <person name="Li Y."/>
        </authorList>
    </citation>
    <scope>NUCLEOTIDE SEQUENCE [LARGE SCALE GENOMIC DNA]</scope>
    <source>
        <strain evidence="3 4">ASW11-36</strain>
    </source>
</reference>
<keyword evidence="4" id="KW-1185">Reference proteome</keyword>
<comment type="caution">
    <text evidence="3">The sequence shown here is derived from an EMBL/GenBank/DDBJ whole genome shotgun (WGS) entry which is preliminary data.</text>
</comment>
<evidence type="ECO:0000313" key="3">
    <source>
        <dbReference type="EMBL" id="MDM7860545.1"/>
    </source>
</evidence>
<dbReference type="Proteomes" id="UP001234343">
    <property type="component" value="Unassembled WGS sequence"/>
</dbReference>
<protein>
    <submittedName>
        <fullName evidence="3">YciI family protein</fullName>
    </submittedName>
</protein>
<dbReference type="Gene3D" id="3.30.70.1060">
    <property type="entry name" value="Dimeric alpha+beta barrel"/>
    <property type="match status" value="1"/>
</dbReference>
<dbReference type="SUPFAM" id="SSF54909">
    <property type="entry name" value="Dimeric alpha+beta barrel"/>
    <property type="match status" value="1"/>
</dbReference>
<dbReference type="PANTHER" id="PTHR35174:SF1">
    <property type="entry name" value="BLL0086 PROTEIN"/>
    <property type="match status" value="1"/>
</dbReference>
<sequence length="119" mass="13360">MQEYMLIYQGGDPDAHDNMSGEDFQNVMQKWEDWMNALAEKGQLVSGGNPLHYAGKRINGDHVVTDIAAAEFNELVSGYSIIAASSIDEAVEIAQRCPIFNYPKIKVEVREIMQLESEH</sequence>
<proteinExistence type="inferred from homology"/>
<comment type="similarity">
    <text evidence="1">Belongs to the YciI family.</text>
</comment>
<dbReference type="EMBL" id="JAUCBP010000007">
    <property type="protein sequence ID" value="MDM7860545.1"/>
    <property type="molecule type" value="Genomic_DNA"/>
</dbReference>
<name>A0ABT7SWI1_9ALTE</name>